<evidence type="ECO:0008006" key="3">
    <source>
        <dbReference type="Google" id="ProtNLM"/>
    </source>
</evidence>
<comment type="caution">
    <text evidence="1">The sequence shown here is derived from an EMBL/GenBank/DDBJ whole genome shotgun (WGS) entry which is preliminary data.</text>
</comment>
<dbReference type="CDD" id="cd00076">
    <property type="entry name" value="HFD_SF"/>
    <property type="match status" value="1"/>
</dbReference>
<dbReference type="InterPro" id="IPR009072">
    <property type="entry name" value="Histone-fold"/>
</dbReference>
<dbReference type="GO" id="GO:0005669">
    <property type="term" value="C:transcription factor TFIID complex"/>
    <property type="evidence" value="ECO:0007669"/>
    <property type="project" value="InterPro"/>
</dbReference>
<dbReference type="Gene3D" id="1.10.20.10">
    <property type="entry name" value="Histone, subunit A"/>
    <property type="match status" value="1"/>
</dbReference>
<evidence type="ECO:0000313" key="2">
    <source>
        <dbReference type="Proteomes" id="UP000179807"/>
    </source>
</evidence>
<dbReference type="InterPro" id="IPR037818">
    <property type="entry name" value="TAF8"/>
</dbReference>
<name>A0A1J4KHT0_9EUKA</name>
<dbReference type="RefSeq" id="XP_068362021.1">
    <property type="nucleotide sequence ID" value="XM_068502578.1"/>
</dbReference>
<proteinExistence type="predicted"/>
<protein>
    <recommendedName>
        <fullName evidence="3">Bromodomain associated domain-containing protein</fullName>
    </recommendedName>
</protein>
<dbReference type="PANTHER" id="PTHR46338">
    <property type="entry name" value="TRANSCRIPTION INITIATION FACTOR TFIID SUBUNIT 8"/>
    <property type="match status" value="1"/>
</dbReference>
<reference evidence="1" key="1">
    <citation type="submission" date="2016-10" db="EMBL/GenBank/DDBJ databases">
        <authorList>
            <person name="Benchimol M."/>
            <person name="Almeida L.G."/>
            <person name="Vasconcelos A.T."/>
            <person name="Perreira-Neves A."/>
            <person name="Rosa I.A."/>
            <person name="Tasca T."/>
            <person name="Bogo M.R."/>
            <person name="de Souza W."/>
        </authorList>
    </citation>
    <scope>NUCLEOTIDE SEQUENCE [LARGE SCALE GENOMIC DNA]</scope>
    <source>
        <strain evidence="1">K</strain>
    </source>
</reference>
<dbReference type="VEuPathDB" id="TrichDB:TRFO_22474"/>
<dbReference type="GeneID" id="94837282"/>
<sequence>MSDEFTRHFFKHFIAKLAANMSDGNGFTSLSEMALDIFADAAIYRLQKYAREIRQMIEYSGRTEPNGFDVFNVLWRYKETMNTLSVFLIDQGQTLEFQVKEYPVPQASRFHSRYMQGSDILPFRANTAIGYDPTQNEPPLPHIPRFFPSPFGEEGILIDDDLDSGANSNLIRRQNDVDALVSVMKEQTPEVPIPPEIHIDCPFVDQLINAVIGDNPQPLPE</sequence>
<keyword evidence="2" id="KW-1185">Reference proteome</keyword>
<evidence type="ECO:0000313" key="1">
    <source>
        <dbReference type="EMBL" id="OHT08885.1"/>
    </source>
</evidence>
<dbReference type="Proteomes" id="UP000179807">
    <property type="component" value="Unassembled WGS sequence"/>
</dbReference>
<dbReference type="PANTHER" id="PTHR46338:SF1">
    <property type="entry name" value="TRANSCRIPTION INITIATION FACTOR TFIID SUBUNIT 8"/>
    <property type="match status" value="1"/>
</dbReference>
<dbReference type="AlphaFoldDB" id="A0A1J4KHT0"/>
<accession>A0A1J4KHT0</accession>
<dbReference type="GO" id="GO:0046982">
    <property type="term" value="F:protein heterodimerization activity"/>
    <property type="evidence" value="ECO:0007669"/>
    <property type="project" value="InterPro"/>
</dbReference>
<gene>
    <name evidence="1" type="ORF">TRFO_22474</name>
</gene>
<dbReference type="EMBL" id="MLAK01000655">
    <property type="protein sequence ID" value="OHT08885.1"/>
    <property type="molecule type" value="Genomic_DNA"/>
</dbReference>
<dbReference type="OrthoDB" id="436852at2759"/>
<organism evidence="1 2">
    <name type="scientific">Tritrichomonas foetus</name>
    <dbReference type="NCBI Taxonomy" id="1144522"/>
    <lineage>
        <taxon>Eukaryota</taxon>
        <taxon>Metamonada</taxon>
        <taxon>Parabasalia</taxon>
        <taxon>Tritrichomonadida</taxon>
        <taxon>Tritrichomonadidae</taxon>
        <taxon>Tritrichomonas</taxon>
    </lineage>
</organism>